<keyword evidence="7" id="KW-1185">Reference proteome</keyword>
<accession>A0A501WJV3</accession>
<dbReference type="Pfam" id="PF00990">
    <property type="entry name" value="GGDEF"/>
    <property type="match status" value="1"/>
</dbReference>
<reference evidence="6 7" key="1">
    <citation type="submission" date="2019-06" db="EMBL/GenBank/DDBJ databases">
        <title>A novel bacterium of genus Marinomonas, isolated from coastal sand.</title>
        <authorList>
            <person name="Huang H."/>
            <person name="Mo K."/>
            <person name="Hu Y."/>
        </authorList>
    </citation>
    <scope>NUCLEOTIDE SEQUENCE [LARGE SCALE GENOMIC DNA]</scope>
    <source>
        <strain evidence="6 7">HB171799</strain>
    </source>
</reference>
<evidence type="ECO:0000256" key="1">
    <source>
        <dbReference type="ARBA" id="ARBA00001946"/>
    </source>
</evidence>
<evidence type="ECO:0000259" key="5">
    <source>
        <dbReference type="PROSITE" id="PS50887"/>
    </source>
</evidence>
<gene>
    <name evidence="6" type="ORF">FJM67_11345</name>
</gene>
<organism evidence="6 7">
    <name type="scientific">Maribrevibacterium harenarium</name>
    <dbReference type="NCBI Taxonomy" id="2589817"/>
    <lineage>
        <taxon>Bacteria</taxon>
        <taxon>Pseudomonadati</taxon>
        <taxon>Pseudomonadota</taxon>
        <taxon>Gammaproteobacteria</taxon>
        <taxon>Oceanospirillales</taxon>
        <taxon>Oceanospirillaceae</taxon>
        <taxon>Maribrevibacterium</taxon>
    </lineage>
</organism>
<feature type="transmembrane region" description="Helical" evidence="4">
    <location>
        <begin position="286"/>
        <end position="306"/>
    </location>
</feature>
<dbReference type="AlphaFoldDB" id="A0A501WJV3"/>
<dbReference type="Proteomes" id="UP000315901">
    <property type="component" value="Unassembled WGS sequence"/>
</dbReference>
<dbReference type="EMBL" id="VFRR01000022">
    <property type="protein sequence ID" value="TPE49799.1"/>
    <property type="molecule type" value="Genomic_DNA"/>
</dbReference>
<dbReference type="FunFam" id="3.30.70.270:FF:000001">
    <property type="entry name" value="Diguanylate cyclase domain protein"/>
    <property type="match status" value="1"/>
</dbReference>
<keyword evidence="4" id="KW-1133">Transmembrane helix</keyword>
<proteinExistence type="predicted"/>
<dbReference type="GO" id="GO:0052621">
    <property type="term" value="F:diguanylate cyclase activity"/>
    <property type="evidence" value="ECO:0007669"/>
    <property type="project" value="UniProtKB-EC"/>
</dbReference>
<dbReference type="NCBIfam" id="TIGR00254">
    <property type="entry name" value="GGDEF"/>
    <property type="match status" value="1"/>
</dbReference>
<evidence type="ECO:0000256" key="4">
    <source>
        <dbReference type="SAM" id="Phobius"/>
    </source>
</evidence>
<dbReference type="InterPro" id="IPR050469">
    <property type="entry name" value="Diguanylate_Cyclase"/>
</dbReference>
<feature type="domain" description="GGDEF" evidence="5">
    <location>
        <begin position="513"/>
        <end position="645"/>
    </location>
</feature>
<comment type="catalytic activity">
    <reaction evidence="3">
        <text>2 GTP = 3',3'-c-di-GMP + 2 diphosphate</text>
        <dbReference type="Rhea" id="RHEA:24898"/>
        <dbReference type="ChEBI" id="CHEBI:33019"/>
        <dbReference type="ChEBI" id="CHEBI:37565"/>
        <dbReference type="ChEBI" id="CHEBI:58805"/>
        <dbReference type="EC" id="2.7.7.65"/>
    </reaction>
</comment>
<comment type="caution">
    <text evidence="6">The sequence shown here is derived from an EMBL/GenBank/DDBJ whole genome shotgun (WGS) entry which is preliminary data.</text>
</comment>
<evidence type="ECO:0000313" key="6">
    <source>
        <dbReference type="EMBL" id="TPE49799.1"/>
    </source>
</evidence>
<dbReference type="GO" id="GO:1902201">
    <property type="term" value="P:negative regulation of bacterial-type flagellum-dependent cell motility"/>
    <property type="evidence" value="ECO:0007669"/>
    <property type="project" value="TreeGrafter"/>
</dbReference>
<evidence type="ECO:0000256" key="2">
    <source>
        <dbReference type="ARBA" id="ARBA00012528"/>
    </source>
</evidence>
<dbReference type="GO" id="GO:0043709">
    <property type="term" value="P:cell adhesion involved in single-species biofilm formation"/>
    <property type="evidence" value="ECO:0007669"/>
    <property type="project" value="TreeGrafter"/>
</dbReference>
<dbReference type="RefSeq" id="WP_140589374.1">
    <property type="nucleotide sequence ID" value="NZ_VFRR01000022.1"/>
</dbReference>
<keyword evidence="4" id="KW-0472">Membrane</keyword>
<dbReference type="PANTHER" id="PTHR45138:SF9">
    <property type="entry name" value="DIGUANYLATE CYCLASE DGCM-RELATED"/>
    <property type="match status" value="1"/>
</dbReference>
<comment type="cofactor">
    <cofactor evidence="1">
        <name>Mg(2+)</name>
        <dbReference type="ChEBI" id="CHEBI:18420"/>
    </cofactor>
</comment>
<dbReference type="PROSITE" id="PS50887">
    <property type="entry name" value="GGDEF"/>
    <property type="match status" value="1"/>
</dbReference>
<evidence type="ECO:0000256" key="3">
    <source>
        <dbReference type="ARBA" id="ARBA00034247"/>
    </source>
</evidence>
<sequence>MSHTKKIAACFYSLGWRASLALSLMVALLIGSGWYSYAQINALTQATEKHASEHLPSLELLNATQLSITRLANLSGNIANSSAPAEVRVLLAEVRSEIINIRRYLNTLEKNPEIEALNKVVDLLEPNIEQIGVYKATLAQLQHDYDKQYLSVVDAVIQYLMSADADNKLVAVNLVRQLAALNEAERQFEVAQVRREIQASIQELKLQQSDLYDATHAAILADGGLFENRHNFDQLQADIMRLDTQNRILLGNVVDYGKRVYSSMEQSVMAQATSLRENSESVSQSFFWVASIQVLLGILLFVYFRYRVFARLSALRHLVSEDGMIDADELGYFDKRNEIGQLVHQLDSYLKTIRSQQQQIANVSVQLENIIRQSQMRVAVLAEDNVLFCSESLAAVFPEHPLNTIYDFPEKVVAALQDPPTSTEPELILSAFYDAHHQRWYDVSCSQVMWSDQAASLISFADVTERVRVTTEFKRTLSAVENEAFLDPLTGLYNRKMLDKRERQVNSKKIAQNGFAVLLFDVDFFKDYNDHYGHLRGDEALKMVAEVLRRNCPEHADAIRYGGEEFVLLINSRDRATLTELANLVLDEVFALEQQHPTSAYGYLSLSCGIAISEPGVESLLACFDRADQCLYQAKNNGRNCVVVA</sequence>
<dbReference type="PANTHER" id="PTHR45138">
    <property type="entry name" value="REGULATORY COMPONENTS OF SENSORY TRANSDUCTION SYSTEM"/>
    <property type="match status" value="1"/>
</dbReference>
<dbReference type="CDD" id="cd01949">
    <property type="entry name" value="GGDEF"/>
    <property type="match status" value="1"/>
</dbReference>
<dbReference type="EC" id="2.7.7.65" evidence="2"/>
<dbReference type="SUPFAM" id="SSF55073">
    <property type="entry name" value="Nucleotide cyclase"/>
    <property type="match status" value="1"/>
</dbReference>
<name>A0A501WJV3_9GAMM</name>
<keyword evidence="4" id="KW-0812">Transmembrane</keyword>
<dbReference type="InterPro" id="IPR000160">
    <property type="entry name" value="GGDEF_dom"/>
</dbReference>
<dbReference type="OrthoDB" id="6101852at2"/>
<protein>
    <recommendedName>
        <fullName evidence="2">diguanylate cyclase</fullName>
        <ecNumber evidence="2">2.7.7.65</ecNumber>
    </recommendedName>
</protein>
<evidence type="ECO:0000313" key="7">
    <source>
        <dbReference type="Proteomes" id="UP000315901"/>
    </source>
</evidence>
<dbReference type="GO" id="GO:0005886">
    <property type="term" value="C:plasma membrane"/>
    <property type="evidence" value="ECO:0007669"/>
    <property type="project" value="TreeGrafter"/>
</dbReference>
<dbReference type="Gene3D" id="3.30.70.270">
    <property type="match status" value="1"/>
</dbReference>
<dbReference type="InterPro" id="IPR043128">
    <property type="entry name" value="Rev_trsase/Diguanyl_cyclase"/>
</dbReference>
<dbReference type="SMART" id="SM00267">
    <property type="entry name" value="GGDEF"/>
    <property type="match status" value="1"/>
</dbReference>
<dbReference type="InterPro" id="IPR029787">
    <property type="entry name" value="Nucleotide_cyclase"/>
</dbReference>